<protein>
    <submittedName>
        <fullName evidence="1">Unnamed protein product</fullName>
    </submittedName>
</protein>
<gene>
    <name evidence="1" type="ORF">Amon02_000413300</name>
</gene>
<keyword evidence="2" id="KW-1185">Reference proteome</keyword>
<evidence type="ECO:0000313" key="1">
    <source>
        <dbReference type="EMBL" id="GME79794.1"/>
    </source>
</evidence>
<accession>A0ACB5T287</accession>
<dbReference type="Proteomes" id="UP001165064">
    <property type="component" value="Unassembled WGS sequence"/>
</dbReference>
<comment type="caution">
    <text evidence="1">The sequence shown here is derived from an EMBL/GenBank/DDBJ whole genome shotgun (WGS) entry which is preliminary data.</text>
</comment>
<proteinExistence type="predicted"/>
<dbReference type="EMBL" id="BSXS01002757">
    <property type="protein sequence ID" value="GME79794.1"/>
    <property type="molecule type" value="Genomic_DNA"/>
</dbReference>
<reference evidence="1" key="1">
    <citation type="submission" date="2023-04" db="EMBL/GenBank/DDBJ databases">
        <title>Ambrosiozyma monospora NBRC 10751.</title>
        <authorList>
            <person name="Ichikawa N."/>
            <person name="Sato H."/>
            <person name="Tonouchi N."/>
        </authorList>
    </citation>
    <scope>NUCLEOTIDE SEQUENCE</scope>
    <source>
        <strain evidence="1">NBRC 10751</strain>
    </source>
</reference>
<organism evidence="1 2">
    <name type="scientific">Ambrosiozyma monospora</name>
    <name type="common">Yeast</name>
    <name type="synonym">Endomycopsis monosporus</name>
    <dbReference type="NCBI Taxonomy" id="43982"/>
    <lineage>
        <taxon>Eukaryota</taxon>
        <taxon>Fungi</taxon>
        <taxon>Dikarya</taxon>
        <taxon>Ascomycota</taxon>
        <taxon>Saccharomycotina</taxon>
        <taxon>Pichiomycetes</taxon>
        <taxon>Pichiales</taxon>
        <taxon>Pichiaceae</taxon>
        <taxon>Ambrosiozyma</taxon>
    </lineage>
</organism>
<evidence type="ECO:0000313" key="2">
    <source>
        <dbReference type="Proteomes" id="UP001165064"/>
    </source>
</evidence>
<sequence>MIIDHHQRALKILTNFTQKNDNIKLVSQIAETLSGVADSQVYYINPTLTQTKSANFEYLSSNDAFSFIDSPFPTILNINSHDLLTSLPSLSTGVSKDKKFIINVAVLNGDYSIVTAFKDLGFNLLISSNAKESYDFAIVSYLLAKVSNQSVIHFYTPSKESVTPYATNSVVELYQSFDLKASEDELESAFAHLKPVAGKLYSEFELLNPSGWLKSQSFEQVFVLLGVNSTFTDFLQNQSHGVVSIKVYRPFKVSKLQTLLSGLNFKVLQLVEQSSINLQFQPLFLDLIDVLPNLVGAGKKIVTSQLLSVDSSNAAHIVNTLVSNGKIEKPVQNLALGKPFGSTSSASTSSAAAEPKVDECYLKILQQIEPNLNILNYLSSNPSPEYSYGKFLYDESQRAELIKLVEARLSSYSGKLNDLLTQWLIKAKESKETFDATELIQQLENFSSGVASPVLRLKEYFHLKSTWIVGSDNWAFDTGLTAFHELLKSGNKRLKLLIIDSDASVNRKQGKKNLGLYAMNYGNAYVSSVAIYSSYTQSLTSILEANAFHDGPAIVLAYLPKSENHLDMLKETKIAVDTGYWPLIAKFLG</sequence>
<name>A0ACB5T287_AMBMO</name>